<feature type="domain" description="Flavin reductase like" evidence="2">
    <location>
        <begin position="9"/>
        <end position="157"/>
    </location>
</feature>
<dbReference type="InterPro" id="IPR002563">
    <property type="entry name" value="Flavin_Rdtase-like_dom"/>
</dbReference>
<dbReference type="Gene3D" id="2.30.110.10">
    <property type="entry name" value="Electron Transport, Fmn-binding Protein, Chain A"/>
    <property type="match status" value="1"/>
</dbReference>
<dbReference type="InterPro" id="IPR012349">
    <property type="entry name" value="Split_barrel_FMN-bd"/>
</dbReference>
<dbReference type="SUPFAM" id="SSF50475">
    <property type="entry name" value="FMN-binding split barrel"/>
    <property type="match status" value="1"/>
</dbReference>
<dbReference type="GO" id="GO:0042602">
    <property type="term" value="F:riboflavin reductase (NADPH) activity"/>
    <property type="evidence" value="ECO:0007669"/>
    <property type="project" value="TreeGrafter"/>
</dbReference>
<reference evidence="3" key="1">
    <citation type="submission" date="2015-04" db="EMBL/GenBank/DDBJ databases">
        <title>The genome sequence of the plant pathogenic Rhizarian Plasmodiophora brassicae reveals insights in its biotrophic life cycle and the origin of chitin synthesis.</title>
        <authorList>
            <person name="Schwelm A."/>
            <person name="Fogelqvist J."/>
            <person name="Knaust A."/>
            <person name="Julke S."/>
            <person name="Lilja T."/>
            <person name="Dhandapani V."/>
            <person name="Bonilla-Rosso G."/>
            <person name="Karlsson M."/>
            <person name="Shevchenko A."/>
            <person name="Choi S.R."/>
            <person name="Kim H.G."/>
            <person name="Park J.Y."/>
            <person name="Lim Y.P."/>
            <person name="Ludwig-Muller J."/>
            <person name="Dixelius C."/>
        </authorList>
    </citation>
    <scope>NUCLEOTIDE SEQUENCE</scope>
    <source>
        <tissue evidence="3">Potato root galls</tissue>
    </source>
</reference>
<accession>A0A0H5QGV9</accession>
<name>A0A0H5QGV9_9EUKA</name>
<dbReference type="GO" id="GO:0010181">
    <property type="term" value="F:FMN binding"/>
    <property type="evidence" value="ECO:0007669"/>
    <property type="project" value="InterPro"/>
</dbReference>
<feature type="non-terminal residue" evidence="3">
    <location>
        <position position="160"/>
    </location>
</feature>
<dbReference type="PANTHER" id="PTHR30466">
    <property type="entry name" value="FLAVIN REDUCTASE"/>
    <property type="match status" value="1"/>
</dbReference>
<dbReference type="InterPro" id="IPR050268">
    <property type="entry name" value="NADH-dep_flavin_reductase"/>
</dbReference>
<keyword evidence="1" id="KW-0560">Oxidoreductase</keyword>
<organism evidence="3">
    <name type="scientific">Spongospora subterranea</name>
    <dbReference type="NCBI Taxonomy" id="70186"/>
    <lineage>
        <taxon>Eukaryota</taxon>
        <taxon>Sar</taxon>
        <taxon>Rhizaria</taxon>
        <taxon>Endomyxa</taxon>
        <taxon>Phytomyxea</taxon>
        <taxon>Plasmodiophorida</taxon>
        <taxon>Plasmodiophoridae</taxon>
        <taxon>Spongospora</taxon>
    </lineage>
</organism>
<dbReference type="PANTHER" id="PTHR30466:SF1">
    <property type="entry name" value="FMN REDUCTASE (NADH) RUTF"/>
    <property type="match status" value="1"/>
</dbReference>
<protein>
    <recommendedName>
        <fullName evidence="2">Flavin reductase like domain-containing protein</fullName>
    </recommendedName>
</protein>
<proteinExistence type="predicted"/>
<evidence type="ECO:0000259" key="2">
    <source>
        <dbReference type="SMART" id="SM00903"/>
    </source>
</evidence>
<sequence>MQRLQEFLRHSFASHVCLVSARSPSGGCRAVPVNTFVSISLSPPVISISLYTNGRMKKMVASAGQFNIFFLSFPQQASLLDLQAASAIDHTDIVDGISRNCLGSLHCTVLQTIVVNDHSIFLANVDSCFSPPQDNIIDEKALGLKLPLLHFRQMYYPIHA</sequence>
<dbReference type="Pfam" id="PF01613">
    <property type="entry name" value="Flavin_Reduct"/>
    <property type="match status" value="1"/>
</dbReference>
<dbReference type="SMART" id="SM00903">
    <property type="entry name" value="Flavin_Reduct"/>
    <property type="match status" value="1"/>
</dbReference>
<dbReference type="AlphaFoldDB" id="A0A0H5QGV9"/>
<evidence type="ECO:0000313" key="3">
    <source>
        <dbReference type="EMBL" id="CRZ00842.1"/>
    </source>
</evidence>
<evidence type="ECO:0000256" key="1">
    <source>
        <dbReference type="ARBA" id="ARBA00023002"/>
    </source>
</evidence>
<dbReference type="EMBL" id="HACM01000400">
    <property type="protein sequence ID" value="CRZ00842.1"/>
    <property type="molecule type" value="Transcribed_RNA"/>
</dbReference>